<dbReference type="Pfam" id="PF24933">
    <property type="entry name" value="DUF7751"/>
    <property type="match status" value="1"/>
</dbReference>
<dbReference type="Gene3D" id="2.60.200.20">
    <property type="match status" value="1"/>
</dbReference>
<evidence type="ECO:0000256" key="5">
    <source>
        <dbReference type="ARBA" id="ARBA00023128"/>
    </source>
</evidence>
<dbReference type="Gene3D" id="3.40.50.300">
    <property type="entry name" value="P-loop containing nucleotide triphosphate hydrolases"/>
    <property type="match status" value="1"/>
</dbReference>
<proteinExistence type="predicted"/>
<dbReference type="SUPFAM" id="SSF49879">
    <property type="entry name" value="SMAD/FHA domain"/>
    <property type="match status" value="1"/>
</dbReference>
<evidence type="ECO:0000313" key="9">
    <source>
        <dbReference type="Proteomes" id="UP001140949"/>
    </source>
</evidence>
<dbReference type="SUPFAM" id="SSF52540">
    <property type="entry name" value="P-loop containing nucleoside triphosphate hydrolases"/>
    <property type="match status" value="1"/>
</dbReference>
<dbReference type="Gene3D" id="1.10.8.60">
    <property type="match status" value="1"/>
</dbReference>
<dbReference type="InterPro" id="IPR008984">
    <property type="entry name" value="SMAD_FHA_dom_sf"/>
</dbReference>
<name>A0AAX6E3K0_IRIPA</name>
<dbReference type="PANTHER" id="PTHR45644:SF73">
    <property type="entry name" value="AAA-TYPE ATPASE FAMILY PROTEIN"/>
    <property type="match status" value="1"/>
</dbReference>
<keyword evidence="9" id="KW-1185">Reference proteome</keyword>
<dbReference type="InterPro" id="IPR027417">
    <property type="entry name" value="P-loop_NTPase"/>
</dbReference>
<feature type="region of interest" description="Disordered" evidence="6">
    <location>
        <begin position="1"/>
        <end position="94"/>
    </location>
</feature>
<dbReference type="Pfam" id="PF17862">
    <property type="entry name" value="AAA_lid_3"/>
    <property type="match status" value="1"/>
</dbReference>
<dbReference type="CDD" id="cd19520">
    <property type="entry name" value="RecA-like_ATAD1"/>
    <property type="match status" value="1"/>
</dbReference>
<comment type="caution">
    <text evidence="8">The sequence shown here is derived from an EMBL/GenBank/DDBJ whole genome shotgun (WGS) entry which is preliminary data.</text>
</comment>
<organism evidence="8 9">
    <name type="scientific">Iris pallida</name>
    <name type="common">Sweet iris</name>
    <dbReference type="NCBI Taxonomy" id="29817"/>
    <lineage>
        <taxon>Eukaryota</taxon>
        <taxon>Viridiplantae</taxon>
        <taxon>Streptophyta</taxon>
        <taxon>Embryophyta</taxon>
        <taxon>Tracheophyta</taxon>
        <taxon>Spermatophyta</taxon>
        <taxon>Magnoliopsida</taxon>
        <taxon>Liliopsida</taxon>
        <taxon>Asparagales</taxon>
        <taxon>Iridaceae</taxon>
        <taxon>Iridoideae</taxon>
        <taxon>Irideae</taxon>
        <taxon>Iris</taxon>
    </lineage>
</organism>
<feature type="domain" description="AAA+ ATPase" evidence="7">
    <location>
        <begin position="951"/>
        <end position="1088"/>
    </location>
</feature>
<dbReference type="EMBL" id="JANAVB010040218">
    <property type="protein sequence ID" value="KAJ6798667.1"/>
    <property type="molecule type" value="Genomic_DNA"/>
</dbReference>
<comment type="subcellular location">
    <subcellularLocation>
        <location evidence="1">Mitochondrion outer membrane</location>
        <topology evidence="1">Single-pass membrane protein</topology>
    </subcellularLocation>
</comment>
<dbReference type="Pfam" id="PF00498">
    <property type="entry name" value="FHA"/>
    <property type="match status" value="1"/>
</dbReference>
<keyword evidence="5" id="KW-0496">Mitochondrion</keyword>
<feature type="compositionally biased region" description="Basic and acidic residues" evidence="6">
    <location>
        <begin position="67"/>
        <end position="79"/>
    </location>
</feature>
<dbReference type="InterPro" id="IPR056653">
    <property type="entry name" value="DUF7751"/>
</dbReference>
<dbReference type="InterPro" id="IPR000253">
    <property type="entry name" value="FHA_dom"/>
</dbReference>
<dbReference type="FunFam" id="3.40.50.300:FF:000416">
    <property type="entry name" value="p-loop nucleoside triphosphate hydrolase superfamily protein"/>
    <property type="match status" value="1"/>
</dbReference>
<feature type="compositionally biased region" description="Low complexity" evidence="6">
    <location>
        <begin position="80"/>
        <end position="94"/>
    </location>
</feature>
<dbReference type="PROSITE" id="PS00674">
    <property type="entry name" value="AAA"/>
    <property type="match status" value="1"/>
</dbReference>
<evidence type="ECO:0000256" key="2">
    <source>
        <dbReference type="ARBA" id="ARBA00022741"/>
    </source>
</evidence>
<evidence type="ECO:0000256" key="3">
    <source>
        <dbReference type="ARBA" id="ARBA00022787"/>
    </source>
</evidence>
<reference evidence="8" key="1">
    <citation type="journal article" date="2023" name="GigaByte">
        <title>Genome assembly of the bearded iris, Iris pallida Lam.</title>
        <authorList>
            <person name="Bruccoleri R.E."/>
            <person name="Oakeley E.J."/>
            <person name="Faust A.M.E."/>
            <person name="Altorfer M."/>
            <person name="Dessus-Babus S."/>
            <person name="Burckhardt D."/>
            <person name="Oertli M."/>
            <person name="Naumann U."/>
            <person name="Petersen F."/>
            <person name="Wong J."/>
        </authorList>
    </citation>
    <scope>NUCLEOTIDE SEQUENCE</scope>
    <source>
        <strain evidence="8">GSM-AAB239-AS_SAM_17_03QT</strain>
    </source>
</reference>
<feature type="compositionally biased region" description="Low complexity" evidence="6">
    <location>
        <begin position="7"/>
        <end position="24"/>
    </location>
</feature>
<feature type="region of interest" description="Disordered" evidence="6">
    <location>
        <begin position="294"/>
        <end position="321"/>
    </location>
</feature>
<dbReference type="GO" id="GO:0005524">
    <property type="term" value="F:ATP binding"/>
    <property type="evidence" value="ECO:0007669"/>
    <property type="project" value="UniProtKB-KW"/>
</dbReference>
<reference evidence="8" key="2">
    <citation type="submission" date="2023-04" db="EMBL/GenBank/DDBJ databases">
        <authorList>
            <person name="Bruccoleri R.E."/>
            <person name="Oakeley E.J."/>
            <person name="Faust A.-M."/>
            <person name="Dessus-Babus S."/>
            <person name="Altorfer M."/>
            <person name="Burckhardt D."/>
            <person name="Oertli M."/>
            <person name="Naumann U."/>
            <person name="Petersen F."/>
            <person name="Wong J."/>
        </authorList>
    </citation>
    <scope>NUCLEOTIDE SEQUENCE</scope>
    <source>
        <strain evidence="8">GSM-AAB239-AS_SAM_17_03QT</strain>
        <tissue evidence="8">Leaf</tissue>
    </source>
</reference>
<dbReference type="SMART" id="SM00382">
    <property type="entry name" value="AAA"/>
    <property type="match status" value="1"/>
</dbReference>
<sequence>MVETRRSSVSSSSSKRSLSHPSPCSKRKRSKDEQDRSKSEEPAPVSADPAAGAEKRVEEDTGLPTASEERAPPEAEQPEKNSAAAAAAKSSSEPQPKVTWAKLLSQCSQNPHVNIVGPIFTIGQSEKCSLILKGTSVSPTLCKVKRTEHGGAFVATLEILGSKGVVLVNGKTLQRNSKFILSGGDEVVFNSPGKYAYIFQKLVNDKLKIPVKPVTLGLPDAHDALVKGIQIGTRSGDSSAFTGASILASLSNPRKDPPAYPSPASNAREVQQGLERSISSSACDIAGCIPDTVSNCHAGEDTSENDGTRIRSGDKAAAPAADIPSNDSFRLNWNAQLDAELGKISVRNHELKRMLAGTASELALSGGNIFKVFEDQREVHKEFDSSAAFPATRCDTFRDDLKRGVLNASDIEVSFENFPYYLSENTKNVLLSCAYVHLECKEFVKYTAEISSMNHKILLSGPTGSEIYQEVLTKALAKHFGARLLIIDSLVLPGAPSLKDSEPGKDAGRSEKSGIFSKHRAALADSSQHKRPVSSVEADILGASTFNCPSLPKQEASTASSKSYTFKEGDRVRYVGSLHSPGCPLQTPHRGPNFGYRGKVLLSFEENVSSKIGVRFDRQIPEGNDLGGLCEEDHGFFCSADLLRLDNSGVEDIERLAINELLEVVSEESKSGPLIIFIKDIEKSMTGSTDSYLALKGKLDFPAGVLVIGSHTQIDNRKEKSHPGGLLFTKFGNHQTALLDFAFPDALGRLQERCKEVPKTMKHLNRLFPNKISIQLPQDEAQLVEWKQQLDRDVETLKAKANLLSIRTFLARSGLECSDLDTICIKDQALTNENVDKIVGFALSYHLKHNKSEASSRNAKLLLSHESISYGISMLQSIQSDTKTSKKSLKDVVTENEFEKKLLQDVIPPSDIGVTFDDIGALENVKDTLKELVMLPLQRPELFCKGQLTKPCKGILLFGPPGTGKTMLAKAVATEAGANFINISMSSITSKWFGEGEKYVKAVFSLASKISPSVVFVDEVDSMLGRRENPGEHEAMRKMKNEFMVNWDGLRTKDKERVLVLAATNRPFDLDEAVIRRLPRRLMVNLPDASNREKILRVILAKEDIAPDVDLEAVANMTDGYSGSDLKNLCVTAAHRPIREILEKEKKERSLALAGGSPLPQLHGGEDVRALNMEDLKLAHEQVCASVSSESTNMSELLQWNDLYGEGGSRKKTALSYFM</sequence>
<feature type="compositionally biased region" description="Basic and acidic residues" evidence="6">
    <location>
        <begin position="30"/>
        <end position="41"/>
    </location>
</feature>
<keyword evidence="3" id="KW-1000">Mitochondrion outer membrane</keyword>
<evidence type="ECO:0000313" key="8">
    <source>
        <dbReference type="EMBL" id="KAJ6798667.1"/>
    </source>
</evidence>
<keyword evidence="2" id="KW-0547">Nucleotide-binding</keyword>
<dbReference type="InterPro" id="IPR003593">
    <property type="entry name" value="AAA+_ATPase"/>
</dbReference>
<dbReference type="AlphaFoldDB" id="A0AAX6E3K0"/>
<keyword evidence="4" id="KW-0067">ATP-binding</keyword>
<gene>
    <name evidence="8" type="ORF">M6B38_210380</name>
</gene>
<evidence type="ECO:0000259" key="7">
    <source>
        <dbReference type="SMART" id="SM00382"/>
    </source>
</evidence>
<accession>A0AAX6E3K0</accession>
<dbReference type="Proteomes" id="UP001140949">
    <property type="component" value="Unassembled WGS sequence"/>
</dbReference>
<dbReference type="InterPro" id="IPR003960">
    <property type="entry name" value="ATPase_AAA_CS"/>
</dbReference>
<protein>
    <recommendedName>
        <fullName evidence="7">AAA+ ATPase domain-containing protein</fullName>
    </recommendedName>
</protein>
<dbReference type="GO" id="GO:0005741">
    <property type="term" value="C:mitochondrial outer membrane"/>
    <property type="evidence" value="ECO:0007669"/>
    <property type="project" value="UniProtKB-SubCell"/>
</dbReference>
<dbReference type="InterPro" id="IPR041569">
    <property type="entry name" value="AAA_lid_3"/>
</dbReference>
<dbReference type="GO" id="GO:0016887">
    <property type="term" value="F:ATP hydrolysis activity"/>
    <property type="evidence" value="ECO:0007669"/>
    <property type="project" value="InterPro"/>
</dbReference>
<dbReference type="Pfam" id="PF00004">
    <property type="entry name" value="AAA"/>
    <property type="match status" value="1"/>
</dbReference>
<dbReference type="InterPro" id="IPR003959">
    <property type="entry name" value="ATPase_AAA_core"/>
</dbReference>
<dbReference type="InterPro" id="IPR051701">
    <property type="entry name" value="Mito_OM_Translocase_MSP1"/>
</dbReference>
<evidence type="ECO:0000256" key="1">
    <source>
        <dbReference type="ARBA" id="ARBA00004572"/>
    </source>
</evidence>
<dbReference type="PANTHER" id="PTHR45644">
    <property type="entry name" value="AAA ATPASE, PUTATIVE (AFU_ORTHOLOGUE AFUA_2G12920)-RELATED-RELATED"/>
    <property type="match status" value="1"/>
</dbReference>
<evidence type="ECO:0000256" key="4">
    <source>
        <dbReference type="ARBA" id="ARBA00022840"/>
    </source>
</evidence>
<keyword evidence="3" id="KW-0472">Membrane</keyword>
<evidence type="ECO:0000256" key="6">
    <source>
        <dbReference type="SAM" id="MobiDB-lite"/>
    </source>
</evidence>